<accession>A0AAD5Y0D7</accession>
<feature type="chain" id="PRO_5042185777" evidence="1">
    <location>
        <begin position="17"/>
        <end position="641"/>
    </location>
</feature>
<dbReference type="EMBL" id="JADGKB010000183">
    <property type="protein sequence ID" value="KAJ3251429.1"/>
    <property type="molecule type" value="Genomic_DNA"/>
</dbReference>
<feature type="signal peptide" evidence="1">
    <location>
        <begin position="1"/>
        <end position="16"/>
    </location>
</feature>
<reference evidence="2" key="1">
    <citation type="submission" date="2020-05" db="EMBL/GenBank/DDBJ databases">
        <title>Phylogenomic resolution of chytrid fungi.</title>
        <authorList>
            <person name="Stajich J.E."/>
            <person name="Amses K."/>
            <person name="Simmons R."/>
            <person name="Seto K."/>
            <person name="Myers J."/>
            <person name="Bonds A."/>
            <person name="Quandt C.A."/>
            <person name="Barry K."/>
            <person name="Liu P."/>
            <person name="Grigoriev I."/>
            <person name="Longcore J.E."/>
            <person name="James T.Y."/>
        </authorList>
    </citation>
    <scope>NUCLEOTIDE SEQUENCE</scope>
    <source>
        <strain evidence="2">PLAUS21</strain>
    </source>
</reference>
<sequence>MFKIIALSLFATAASAAVTPVDECTAACLDDVTGKNELGKITDVNGIAVAPFSPVSLGIAYSNGETGCLCKSSVKPVTVDDQKYTCLSWYHFAAAGPKRVQRTLIKYTIQKPKVDIQSLFADEMIVPDTLVVSNQFEFPSSGQNTSFQLNPNITLNQTGYVIDTSPSFSQSQIDPFQYFNDPEILAHLFSISAFVYFPFSVVNGNLCPIKIEEASLIYQKSVICNSIFFSIHPKLFPSALLGIPPTFQDRVNLASLIYMDSTYIKPKEDYLTDREMIDDFRGMFGYSVSLFGIGFPDRSLILFQETYILAMRYRLFNTHNAKSENITIDDLAKMVEFVDLQREVVAPDDWDNRLILFNMCLSSDTYISMISGVQFIVDDTLFDHYLEKLGPVTLLSKARRDFPILTVPNDYVHAENTIWQGTEYATVYENVKNSNQLMQYINAREFCRSAINRTKLYRRIMTFSRAKSKSVETKEVLLAELCSVFQLDTFEVEFSDLENFVDGELLVGKTRMKFPHIYTIPLTNLLMYCYLNQHEKDNQAIKPNGKLYPIKVIFTAVFNYLLSLVKLATEAEGVNPHLQAPTIIFLVYCIASSCLVKAGTNEMKQKISNTVLPVLDSGSNVWELCRTYASQMRRLLQVINF</sequence>
<keyword evidence="1" id="KW-0732">Signal</keyword>
<keyword evidence="3" id="KW-1185">Reference proteome</keyword>
<protein>
    <submittedName>
        <fullName evidence="2">Uncharacterized protein</fullName>
    </submittedName>
</protein>
<organism evidence="2 3">
    <name type="scientific">Boothiomyces macroporosus</name>
    <dbReference type="NCBI Taxonomy" id="261099"/>
    <lineage>
        <taxon>Eukaryota</taxon>
        <taxon>Fungi</taxon>
        <taxon>Fungi incertae sedis</taxon>
        <taxon>Chytridiomycota</taxon>
        <taxon>Chytridiomycota incertae sedis</taxon>
        <taxon>Chytridiomycetes</taxon>
        <taxon>Rhizophydiales</taxon>
        <taxon>Terramycetaceae</taxon>
        <taxon>Boothiomyces</taxon>
    </lineage>
</organism>
<evidence type="ECO:0000313" key="2">
    <source>
        <dbReference type="EMBL" id="KAJ3251429.1"/>
    </source>
</evidence>
<name>A0AAD5Y0D7_9FUNG</name>
<evidence type="ECO:0000313" key="3">
    <source>
        <dbReference type="Proteomes" id="UP001210925"/>
    </source>
</evidence>
<dbReference type="Proteomes" id="UP001210925">
    <property type="component" value="Unassembled WGS sequence"/>
</dbReference>
<evidence type="ECO:0000256" key="1">
    <source>
        <dbReference type="SAM" id="SignalP"/>
    </source>
</evidence>
<proteinExistence type="predicted"/>
<comment type="caution">
    <text evidence="2">The sequence shown here is derived from an EMBL/GenBank/DDBJ whole genome shotgun (WGS) entry which is preliminary data.</text>
</comment>
<dbReference type="AlphaFoldDB" id="A0AAD5Y0D7"/>
<gene>
    <name evidence="2" type="ORF">HK103_002409</name>
</gene>